<dbReference type="KEGG" id="rha:RHA1_ro11025"/>
<organism evidence="1 2">
    <name type="scientific">Rhodococcus jostii (strain RHA1)</name>
    <dbReference type="NCBI Taxonomy" id="101510"/>
    <lineage>
        <taxon>Bacteria</taxon>
        <taxon>Bacillati</taxon>
        <taxon>Actinomycetota</taxon>
        <taxon>Actinomycetes</taxon>
        <taxon>Mycobacteriales</taxon>
        <taxon>Nocardiaceae</taxon>
        <taxon>Rhodococcus</taxon>
    </lineage>
</organism>
<name>Q0RVL4_RHOJR</name>
<dbReference type="PATRIC" id="fig|101510.16.peg.8860"/>
<dbReference type="RefSeq" id="WP_011600302.1">
    <property type="nucleotide sequence ID" value="NC_008271.1"/>
</dbReference>
<sequence>MTSIEQHPPAPTNRWFDPVELGQMSRPTMDRAIEAIDRGDLAEARNLCSAMRHEWRYLHDLMAEQLLGLVTFIQERFGENYVAEAWTSSMERGWRADVGKILNADRREIVKSLAATWRAHSTSGVGPHPGAFTIVEDDEKFTFTMNPCGSGQRLWRRGRYEGPNAYGVTQEAHDWSYGREGFPLYCTHCTFMNESLPIRWYGAPLYPSDPPENFDHDPCVWYWYKNPDDIPARHWERYGATKPAVSPATAGGTDE</sequence>
<dbReference type="OrthoDB" id="4470731at2"/>
<gene>
    <name evidence="1" type="ordered locus">RHA1_ro11025</name>
</gene>
<dbReference type="eggNOG" id="ENOG5033TJV">
    <property type="taxonomic scope" value="Bacteria"/>
</dbReference>
<reference evidence="2" key="1">
    <citation type="journal article" date="2006" name="Proc. Natl. Acad. Sci. U.S.A.">
        <title>The complete genome of Rhodococcus sp. RHA1 provides insights into a catabolic powerhouse.</title>
        <authorList>
            <person name="McLeod M.P."/>
            <person name="Warren R.L."/>
            <person name="Hsiao W.W.L."/>
            <person name="Araki N."/>
            <person name="Myhre M."/>
            <person name="Fernandes C."/>
            <person name="Miyazawa D."/>
            <person name="Wong W."/>
            <person name="Lillquist A.L."/>
            <person name="Wang D."/>
            <person name="Dosanjh M."/>
            <person name="Hara H."/>
            <person name="Petrescu A."/>
            <person name="Morin R.D."/>
            <person name="Yang G."/>
            <person name="Stott J.M."/>
            <person name="Schein J.E."/>
            <person name="Shin H."/>
            <person name="Smailus D."/>
            <person name="Siddiqui A.S."/>
            <person name="Marra M.A."/>
            <person name="Jones S.J.M."/>
            <person name="Holt R."/>
            <person name="Brinkman F.S.L."/>
            <person name="Miyauchi K."/>
            <person name="Fukuda M."/>
            <person name="Davies J.E."/>
            <person name="Mohn W.W."/>
            <person name="Eltis L.D."/>
        </authorList>
    </citation>
    <scope>NUCLEOTIDE SEQUENCE [LARGE SCALE GENOMIC DNA]</scope>
    <source>
        <strain evidence="2">RHA1</strain>
    </source>
</reference>
<evidence type="ECO:0000313" key="1">
    <source>
        <dbReference type="EMBL" id="ABH00672.1"/>
    </source>
</evidence>
<dbReference type="AlphaFoldDB" id="Q0RVL4"/>
<protein>
    <submittedName>
        <fullName evidence="1">Uncharacterized protein</fullName>
    </submittedName>
</protein>
<dbReference type="EMBL" id="CP000434">
    <property type="protein sequence ID" value="ABH00672.1"/>
    <property type="molecule type" value="Genomic_DNA"/>
</dbReference>
<proteinExistence type="predicted"/>
<geneLocation type="plasmid" evidence="1 2">
    <name>pRHL3</name>
</geneLocation>
<evidence type="ECO:0000313" key="2">
    <source>
        <dbReference type="Proteomes" id="UP000008710"/>
    </source>
</evidence>
<accession>Q0RVL4</accession>
<dbReference type="Proteomes" id="UP000008710">
    <property type="component" value="Plasmid pRHL3"/>
</dbReference>
<dbReference type="HOGENOM" id="CLU_1183264_0_0_11"/>
<keyword evidence="1" id="KW-0614">Plasmid</keyword>